<dbReference type="InterPro" id="IPR013762">
    <property type="entry name" value="Integrase-like_cat_sf"/>
</dbReference>
<feature type="domain" description="Core-binding (CB)" evidence="5">
    <location>
        <begin position="16"/>
        <end position="97"/>
    </location>
</feature>
<accession>A0A5J4Q6L0</accession>
<evidence type="ECO:0000313" key="6">
    <source>
        <dbReference type="EMBL" id="KAA6316524.1"/>
    </source>
</evidence>
<comment type="similarity">
    <text evidence="1">Belongs to the 'phage' integrase family.</text>
</comment>
<gene>
    <name evidence="6" type="ORF">EZS27_033178</name>
</gene>
<evidence type="ECO:0000256" key="2">
    <source>
        <dbReference type="ARBA" id="ARBA00023125"/>
    </source>
</evidence>
<dbReference type="InterPro" id="IPR025269">
    <property type="entry name" value="SAM-like_dom"/>
</dbReference>
<dbReference type="Pfam" id="PF13102">
    <property type="entry name" value="Phage_int_SAM_5"/>
    <property type="match status" value="1"/>
</dbReference>
<comment type="caution">
    <text evidence="6">The sequence shown here is derived from an EMBL/GenBank/DDBJ whole genome shotgun (WGS) entry which is preliminary data.</text>
</comment>
<dbReference type="InterPro" id="IPR050090">
    <property type="entry name" value="Tyrosine_recombinase_XerCD"/>
</dbReference>
<sequence>MILDELLGEKTNTNESDIYILIERYIQTQNIKLNTKIQYKNLTQKLKQFFGSKQILITSIDKETILKFDIWISSKKYNESYIKEIYRCLNAILNFAIDLDLIGKNVLAQTKVKSKHKPTNKKLAITSDQIILLHDYYLKLIGYNFGYYNPEFSYSLKNKATVLALFLFSYSAQGLAFVDIAKLQLSDVKTIKKQNDDYNSEDRYIDYIQIDTSRSKTQKTLSIVIRNGVYDLFHAVITPFLESAKSRDGYLFPIYQNIEYIFKNDTEEDRHKLLKAAETYINLHLKKIVKEADAYDEENCKKYQKEKIDMLPEKLTFHLARHSFATLTLSKGVSIESVSKMLGHTNIKTTQIYVRITDSKISHDMAAFAGKMKDMETQLTVNP</sequence>
<organism evidence="6">
    <name type="scientific">termite gut metagenome</name>
    <dbReference type="NCBI Taxonomy" id="433724"/>
    <lineage>
        <taxon>unclassified sequences</taxon>
        <taxon>metagenomes</taxon>
        <taxon>organismal metagenomes</taxon>
    </lineage>
</organism>
<dbReference type="Gene3D" id="1.10.150.130">
    <property type="match status" value="1"/>
</dbReference>
<proteinExistence type="inferred from homology"/>
<reference evidence="6" key="1">
    <citation type="submission" date="2019-03" db="EMBL/GenBank/DDBJ databases">
        <title>Single cell metagenomics reveals metabolic interactions within the superorganism composed of flagellate Streblomastix strix and complex community of Bacteroidetes bacteria on its surface.</title>
        <authorList>
            <person name="Treitli S.C."/>
            <person name="Kolisko M."/>
            <person name="Husnik F."/>
            <person name="Keeling P."/>
            <person name="Hampl V."/>
        </authorList>
    </citation>
    <scope>NUCLEOTIDE SEQUENCE</scope>
    <source>
        <strain evidence="6">STM</strain>
    </source>
</reference>
<dbReference type="InterPro" id="IPR044068">
    <property type="entry name" value="CB"/>
</dbReference>
<name>A0A5J4Q6L0_9ZZZZ</name>
<dbReference type="InterPro" id="IPR011010">
    <property type="entry name" value="DNA_brk_join_enz"/>
</dbReference>
<dbReference type="Gene3D" id="1.10.443.10">
    <property type="entry name" value="Intergrase catalytic core"/>
    <property type="match status" value="1"/>
</dbReference>
<dbReference type="InterPro" id="IPR010998">
    <property type="entry name" value="Integrase_recombinase_N"/>
</dbReference>
<dbReference type="GO" id="GO:0015074">
    <property type="term" value="P:DNA integration"/>
    <property type="evidence" value="ECO:0007669"/>
    <property type="project" value="InterPro"/>
</dbReference>
<dbReference type="Pfam" id="PF00589">
    <property type="entry name" value="Phage_integrase"/>
    <property type="match status" value="1"/>
</dbReference>
<dbReference type="EMBL" id="SNRY01004849">
    <property type="protein sequence ID" value="KAA6316524.1"/>
    <property type="molecule type" value="Genomic_DNA"/>
</dbReference>
<dbReference type="SUPFAM" id="SSF56349">
    <property type="entry name" value="DNA breaking-rejoining enzymes"/>
    <property type="match status" value="1"/>
</dbReference>
<dbReference type="PANTHER" id="PTHR30349:SF64">
    <property type="entry name" value="PROPHAGE INTEGRASE INTD-RELATED"/>
    <property type="match status" value="1"/>
</dbReference>
<evidence type="ECO:0000256" key="1">
    <source>
        <dbReference type="ARBA" id="ARBA00008857"/>
    </source>
</evidence>
<dbReference type="PROSITE" id="PS51898">
    <property type="entry name" value="TYR_RECOMBINASE"/>
    <property type="match status" value="1"/>
</dbReference>
<dbReference type="PANTHER" id="PTHR30349">
    <property type="entry name" value="PHAGE INTEGRASE-RELATED"/>
    <property type="match status" value="1"/>
</dbReference>
<dbReference type="GO" id="GO:0003677">
    <property type="term" value="F:DNA binding"/>
    <property type="evidence" value="ECO:0007669"/>
    <property type="project" value="UniProtKB-KW"/>
</dbReference>
<dbReference type="AlphaFoldDB" id="A0A5J4Q6L0"/>
<feature type="domain" description="Tyr recombinase" evidence="4">
    <location>
        <begin position="127"/>
        <end position="367"/>
    </location>
</feature>
<dbReference type="GO" id="GO:0006310">
    <property type="term" value="P:DNA recombination"/>
    <property type="evidence" value="ECO:0007669"/>
    <property type="project" value="UniProtKB-KW"/>
</dbReference>
<dbReference type="PROSITE" id="PS51900">
    <property type="entry name" value="CB"/>
    <property type="match status" value="1"/>
</dbReference>
<protein>
    <submittedName>
        <fullName evidence="6">Tyrosine recombinase XerD</fullName>
    </submittedName>
</protein>
<evidence type="ECO:0000259" key="4">
    <source>
        <dbReference type="PROSITE" id="PS51898"/>
    </source>
</evidence>
<keyword evidence="3" id="KW-0233">DNA recombination</keyword>
<keyword evidence="2" id="KW-0238">DNA-binding</keyword>
<dbReference type="InterPro" id="IPR002104">
    <property type="entry name" value="Integrase_catalytic"/>
</dbReference>
<evidence type="ECO:0000256" key="3">
    <source>
        <dbReference type="ARBA" id="ARBA00023172"/>
    </source>
</evidence>
<evidence type="ECO:0000259" key="5">
    <source>
        <dbReference type="PROSITE" id="PS51900"/>
    </source>
</evidence>